<dbReference type="CDD" id="cd00156">
    <property type="entry name" value="REC"/>
    <property type="match status" value="1"/>
</dbReference>
<protein>
    <submittedName>
        <fullName evidence="3">Response regulator</fullName>
    </submittedName>
</protein>
<reference evidence="3 4" key="1">
    <citation type="journal article" date="2019" name="Mar. Drugs">
        <title>Comparative Genomics and CAZyme Genome Repertoires of Marine Zobellia amurskyensis KMM 3526(T) and Zobellia laminariae KMM 3676(T).</title>
        <authorList>
            <person name="Chernysheva N."/>
            <person name="Bystritskaya E."/>
            <person name="Stenkova A."/>
            <person name="Golovkin I."/>
            <person name="Nedashkovskaya O."/>
            <person name="Isaeva M."/>
        </authorList>
    </citation>
    <scope>NUCLEOTIDE SEQUENCE [LARGE SCALE GENOMIC DNA]</scope>
    <source>
        <strain evidence="3 4">KMM 3526</strain>
    </source>
</reference>
<dbReference type="Proteomes" id="UP000540519">
    <property type="component" value="Unassembled WGS sequence"/>
</dbReference>
<dbReference type="PANTHER" id="PTHR44520:SF2">
    <property type="entry name" value="RESPONSE REGULATOR RCP1"/>
    <property type="match status" value="1"/>
</dbReference>
<dbReference type="SMART" id="SM00448">
    <property type="entry name" value="REC"/>
    <property type="match status" value="1"/>
</dbReference>
<dbReference type="GO" id="GO:0000160">
    <property type="term" value="P:phosphorelay signal transduction system"/>
    <property type="evidence" value="ECO:0007669"/>
    <property type="project" value="InterPro"/>
</dbReference>
<dbReference type="InterPro" id="IPR011006">
    <property type="entry name" value="CheY-like_superfamily"/>
</dbReference>
<dbReference type="PANTHER" id="PTHR44520">
    <property type="entry name" value="RESPONSE REGULATOR RCP1-RELATED"/>
    <property type="match status" value="1"/>
</dbReference>
<dbReference type="EMBL" id="RCNR01000014">
    <property type="protein sequence ID" value="MUH36094.1"/>
    <property type="molecule type" value="Genomic_DNA"/>
</dbReference>
<dbReference type="Gene3D" id="3.40.50.2300">
    <property type="match status" value="1"/>
</dbReference>
<evidence type="ECO:0000256" key="1">
    <source>
        <dbReference type="PROSITE-ProRule" id="PRU00169"/>
    </source>
</evidence>
<evidence type="ECO:0000313" key="3">
    <source>
        <dbReference type="EMBL" id="MUH36094.1"/>
    </source>
</evidence>
<feature type="modified residue" description="4-aspartylphosphate" evidence="1">
    <location>
        <position position="67"/>
    </location>
</feature>
<comment type="caution">
    <text evidence="3">The sequence shown here is derived from an EMBL/GenBank/DDBJ whole genome shotgun (WGS) entry which is preliminary data.</text>
</comment>
<dbReference type="Pfam" id="PF00072">
    <property type="entry name" value="Response_reg"/>
    <property type="match status" value="1"/>
</dbReference>
<dbReference type="SUPFAM" id="SSF52172">
    <property type="entry name" value="CheY-like"/>
    <property type="match status" value="1"/>
</dbReference>
<sequence length="139" mass="16157">MEFEEVIPLTIWIIDDDLVSLFAARYGIEQLDKPYNVIDFDSAEVALKVLSDSFEGDEKFPDIILLDLVMPKMDGWEFLEKLETLPEYIKNTHVYILSAFLSTKERQRASHHPEVKGYFDKPISKRALSRIFGEKEEAK</sequence>
<dbReference type="InterPro" id="IPR001789">
    <property type="entry name" value="Sig_transdc_resp-reg_receiver"/>
</dbReference>
<proteinExistence type="predicted"/>
<evidence type="ECO:0000313" key="4">
    <source>
        <dbReference type="Proteomes" id="UP000540519"/>
    </source>
</evidence>
<dbReference type="PROSITE" id="PS50110">
    <property type="entry name" value="RESPONSE_REGULATORY"/>
    <property type="match status" value="1"/>
</dbReference>
<keyword evidence="1" id="KW-0597">Phosphoprotein</keyword>
<dbReference type="AlphaFoldDB" id="A0A7X3D1E8"/>
<feature type="domain" description="Response regulatory" evidence="2">
    <location>
        <begin position="10"/>
        <end position="136"/>
    </location>
</feature>
<organism evidence="3 4">
    <name type="scientific">Zobellia amurskyensis</name>
    <dbReference type="NCBI Taxonomy" id="248905"/>
    <lineage>
        <taxon>Bacteria</taxon>
        <taxon>Pseudomonadati</taxon>
        <taxon>Bacteroidota</taxon>
        <taxon>Flavobacteriia</taxon>
        <taxon>Flavobacteriales</taxon>
        <taxon>Flavobacteriaceae</taxon>
        <taxon>Zobellia</taxon>
    </lineage>
</organism>
<dbReference type="RefSeq" id="WP_051914897.1">
    <property type="nucleotide sequence ID" value="NZ_RCNR01000014.1"/>
</dbReference>
<evidence type="ECO:0000259" key="2">
    <source>
        <dbReference type="PROSITE" id="PS50110"/>
    </source>
</evidence>
<dbReference type="OrthoDB" id="1376781at2"/>
<keyword evidence="4" id="KW-1185">Reference proteome</keyword>
<gene>
    <name evidence="3" type="ORF">D9O36_09595</name>
</gene>
<dbReference type="InterPro" id="IPR052893">
    <property type="entry name" value="TCS_response_regulator"/>
</dbReference>
<name>A0A7X3D1E8_9FLAO</name>
<accession>A0A7X3D1E8</accession>